<keyword evidence="2" id="KW-0805">Transcription regulation</keyword>
<evidence type="ECO:0000256" key="3">
    <source>
        <dbReference type="ARBA" id="ARBA00023125"/>
    </source>
</evidence>
<evidence type="ECO:0000256" key="2">
    <source>
        <dbReference type="ARBA" id="ARBA00023015"/>
    </source>
</evidence>
<dbReference type="InterPro" id="IPR016177">
    <property type="entry name" value="DNA-bd_dom_sf"/>
</dbReference>
<dbReference type="InterPro" id="IPR036955">
    <property type="entry name" value="AP2/ERF_dom_sf"/>
</dbReference>
<dbReference type="PROSITE" id="PS51032">
    <property type="entry name" value="AP2_ERF"/>
    <property type="match status" value="1"/>
</dbReference>
<accession>A0A4Y7IV49</accession>
<feature type="domain" description="AP2/ERF" evidence="6">
    <location>
        <begin position="66"/>
        <end position="127"/>
    </location>
</feature>
<keyword evidence="5" id="KW-0539">Nucleus</keyword>
<keyword evidence="8" id="KW-1185">Reference proteome</keyword>
<dbReference type="PANTHER" id="PTHR32467">
    <property type="entry name" value="AP2-LIKE ETHYLENE-RESPONSIVE TRANSCRIPTION FACTOR"/>
    <property type="match status" value="1"/>
</dbReference>
<dbReference type="EMBL" id="CM010716">
    <property type="protein sequence ID" value="RZC52734.1"/>
    <property type="molecule type" value="Genomic_DNA"/>
</dbReference>
<sequence>MVMTTNSVYDEEDTAAKAYDLAALKYLGPTARINFPLSNYQKEIIEMENMKKEEYVATLKRKSTGFSRGVSMYKGVRRCGKRWQAVIKSAANKRSYLGTFGTQQEAAEVYDIAAIKSRGASAVTNFPTCNYDVEHICSNATLIGGDITKRPSRQNSSSCIAAIENESVVVPN</sequence>
<keyword evidence="3" id="KW-0238">DNA-binding</keyword>
<dbReference type="GO" id="GO:0003677">
    <property type="term" value="F:DNA binding"/>
    <property type="evidence" value="ECO:0007669"/>
    <property type="project" value="UniProtKB-KW"/>
</dbReference>
<dbReference type="OMA" id="HICSNAT"/>
<organism evidence="7 8">
    <name type="scientific">Papaver somniferum</name>
    <name type="common">Opium poppy</name>
    <dbReference type="NCBI Taxonomy" id="3469"/>
    <lineage>
        <taxon>Eukaryota</taxon>
        <taxon>Viridiplantae</taxon>
        <taxon>Streptophyta</taxon>
        <taxon>Embryophyta</taxon>
        <taxon>Tracheophyta</taxon>
        <taxon>Spermatophyta</taxon>
        <taxon>Magnoliopsida</taxon>
        <taxon>Ranunculales</taxon>
        <taxon>Papaveraceae</taxon>
        <taxon>Papaveroideae</taxon>
        <taxon>Papaver</taxon>
    </lineage>
</organism>
<dbReference type="Gene3D" id="3.30.730.10">
    <property type="entry name" value="AP2/ERF domain"/>
    <property type="match status" value="2"/>
</dbReference>
<dbReference type="GO" id="GO:0003700">
    <property type="term" value="F:DNA-binding transcription factor activity"/>
    <property type="evidence" value="ECO:0007669"/>
    <property type="project" value="InterPro"/>
</dbReference>
<evidence type="ECO:0000313" key="8">
    <source>
        <dbReference type="Proteomes" id="UP000316621"/>
    </source>
</evidence>
<dbReference type="InterPro" id="IPR001471">
    <property type="entry name" value="AP2/ERF_dom"/>
</dbReference>
<evidence type="ECO:0000256" key="5">
    <source>
        <dbReference type="ARBA" id="ARBA00023242"/>
    </source>
</evidence>
<evidence type="ECO:0000256" key="4">
    <source>
        <dbReference type="ARBA" id="ARBA00023163"/>
    </source>
</evidence>
<dbReference type="SMART" id="SM00380">
    <property type="entry name" value="AP2"/>
    <property type="match status" value="1"/>
</dbReference>
<protein>
    <recommendedName>
        <fullName evidence="6">AP2/ERF domain-containing protein</fullName>
    </recommendedName>
</protein>
<dbReference type="CDD" id="cd00018">
    <property type="entry name" value="AP2"/>
    <property type="match status" value="1"/>
</dbReference>
<evidence type="ECO:0000259" key="6">
    <source>
        <dbReference type="PROSITE" id="PS51032"/>
    </source>
</evidence>
<dbReference type="AlphaFoldDB" id="A0A4Y7IV49"/>
<dbReference type="GO" id="GO:0005634">
    <property type="term" value="C:nucleus"/>
    <property type="evidence" value="ECO:0007669"/>
    <property type="project" value="UniProtKB-SubCell"/>
</dbReference>
<reference evidence="7 8" key="1">
    <citation type="journal article" date="2018" name="Science">
        <title>The opium poppy genome and morphinan production.</title>
        <authorList>
            <person name="Guo L."/>
            <person name="Winzer T."/>
            <person name="Yang X."/>
            <person name="Li Y."/>
            <person name="Ning Z."/>
            <person name="He Z."/>
            <person name="Teodor R."/>
            <person name="Lu Y."/>
            <person name="Bowser T.A."/>
            <person name="Graham I.A."/>
            <person name="Ye K."/>
        </authorList>
    </citation>
    <scope>NUCLEOTIDE SEQUENCE [LARGE SCALE GENOMIC DNA]</scope>
    <source>
        <strain evidence="8">cv. HN1</strain>
        <tissue evidence="7">Leaves</tissue>
    </source>
</reference>
<dbReference type="PANTHER" id="PTHR32467:SF90">
    <property type="entry name" value="AP2-LIKE ETHYLENE-RESPONSIVE TRANSCRIPTION FACTOR AIL1"/>
    <property type="match status" value="1"/>
</dbReference>
<gene>
    <name evidence="7" type="ORF">C5167_021163</name>
</gene>
<evidence type="ECO:0000313" key="7">
    <source>
        <dbReference type="EMBL" id="RZC52734.1"/>
    </source>
</evidence>
<comment type="subcellular location">
    <subcellularLocation>
        <location evidence="1">Nucleus</location>
    </subcellularLocation>
</comment>
<dbReference type="SUPFAM" id="SSF54171">
    <property type="entry name" value="DNA-binding domain"/>
    <property type="match status" value="2"/>
</dbReference>
<dbReference type="Gramene" id="RZC52734">
    <property type="protein sequence ID" value="RZC52734"/>
    <property type="gene ID" value="C5167_021163"/>
</dbReference>
<evidence type="ECO:0000256" key="1">
    <source>
        <dbReference type="ARBA" id="ARBA00004123"/>
    </source>
</evidence>
<name>A0A4Y7IV49_PAPSO</name>
<dbReference type="Proteomes" id="UP000316621">
    <property type="component" value="Chromosome 2"/>
</dbReference>
<keyword evidence="4" id="KW-0804">Transcription</keyword>
<proteinExistence type="predicted"/>